<gene>
    <name evidence="10" type="primary">Dana\GF11617</name>
</gene>
<dbReference type="SMART" id="SM00020">
    <property type="entry name" value="Tryp_SPc"/>
    <property type="match status" value="1"/>
</dbReference>
<dbReference type="InterPro" id="IPR009003">
    <property type="entry name" value="Peptidase_S1_PA"/>
</dbReference>
<dbReference type="InterPro" id="IPR001314">
    <property type="entry name" value="Peptidase_S1A"/>
</dbReference>
<dbReference type="GO" id="GO:0004252">
    <property type="term" value="F:serine-type endopeptidase activity"/>
    <property type="evidence" value="ECO:0007669"/>
    <property type="project" value="InterPro"/>
</dbReference>
<comment type="caution">
    <text evidence="5">Lacks conserved residue(s) required for the propagation of feature annotation.</text>
</comment>
<keyword evidence="4" id="KW-1015">Disulfide bond</keyword>
<dbReference type="FunFam" id="2.40.10.10:FF:000006">
    <property type="entry name" value="Serine proteinase stubble"/>
    <property type="match status" value="1"/>
</dbReference>
<feature type="domain" description="CUB" evidence="8">
    <location>
        <begin position="27"/>
        <end position="140"/>
    </location>
</feature>
<evidence type="ECO:0000256" key="6">
    <source>
        <dbReference type="RuleBase" id="RU363034"/>
    </source>
</evidence>
<dbReference type="EMBL" id="HACA01011073">
    <property type="protein sequence ID" value="CDW28434.1"/>
    <property type="molecule type" value="Transcribed_RNA"/>
</dbReference>
<dbReference type="PRINTS" id="PR00722">
    <property type="entry name" value="CHYMOTRYPSIN"/>
</dbReference>
<dbReference type="Gene3D" id="2.60.120.290">
    <property type="entry name" value="Spermadhesin, CUB domain"/>
    <property type="match status" value="1"/>
</dbReference>
<protein>
    <submittedName>
        <fullName evidence="10">Uncharacterized protein</fullName>
    </submittedName>
</protein>
<dbReference type="SUPFAM" id="SSF49854">
    <property type="entry name" value="Spermadhesin, CUB domain"/>
    <property type="match status" value="1"/>
</dbReference>
<name>A0A0K2TQY0_LEPSM</name>
<dbReference type="InterPro" id="IPR043504">
    <property type="entry name" value="Peptidase_S1_PA_chymotrypsin"/>
</dbReference>
<sequence length="392" mass="44192">MIYKGILFCLIISKDFQSAFCLTEYTCEGNQNISLKEESIILKSPNYPQFYKGRIDCSFNIKTSPNQNLTMECSIFRVTGLDPKCIFGGVEINGQGHGEDHELLCGSYSKLKLSRRNVLFFNFNNKYFQNKGFMCIIKAQKEEFKCKCGTKNVNSRIVGGKEVEENEYPWHIGIVKIGENLPFCGGALVTDRHVVTAGHCFQTFRKVEILLGEHNIRNSHDTALRIRVKKVEVHKEFNIIAKNDYDITLLTLERPIKFRREIQPICLPFKDDDFVGTMCTITGWGRLNETGPQPDILQEVNVPVITNDVCKKSYKTLTPRLICAGYMKGELDACQGDSGGPLSCPQNNRYVLVGSTSYGVGCARPGFPGVYSRITVLQDWINERIGDGVLCD</sequence>
<accession>A0A0K2TQY0</accession>
<dbReference type="SUPFAM" id="SSF50494">
    <property type="entry name" value="Trypsin-like serine proteases"/>
    <property type="match status" value="1"/>
</dbReference>
<feature type="chain" id="PRO_5005488006" evidence="7">
    <location>
        <begin position="22"/>
        <end position="392"/>
    </location>
</feature>
<proteinExistence type="predicted"/>
<reference evidence="10" key="1">
    <citation type="submission" date="2014-05" db="EMBL/GenBank/DDBJ databases">
        <authorList>
            <person name="Chronopoulou M."/>
        </authorList>
    </citation>
    <scope>NUCLEOTIDE SEQUENCE</scope>
    <source>
        <tissue evidence="10">Whole organism</tissue>
    </source>
</reference>
<evidence type="ECO:0000256" key="2">
    <source>
        <dbReference type="ARBA" id="ARBA00022801"/>
    </source>
</evidence>
<keyword evidence="3 6" id="KW-0720">Serine protease</keyword>
<keyword evidence="1 6" id="KW-0645">Protease</keyword>
<evidence type="ECO:0000256" key="3">
    <source>
        <dbReference type="ARBA" id="ARBA00022825"/>
    </source>
</evidence>
<evidence type="ECO:0000259" key="8">
    <source>
        <dbReference type="PROSITE" id="PS01180"/>
    </source>
</evidence>
<keyword evidence="7" id="KW-0732">Signal</keyword>
<dbReference type="InterPro" id="IPR000859">
    <property type="entry name" value="CUB_dom"/>
</dbReference>
<dbReference type="PROSITE" id="PS01180">
    <property type="entry name" value="CUB"/>
    <property type="match status" value="1"/>
</dbReference>
<dbReference type="PROSITE" id="PS50240">
    <property type="entry name" value="TRYPSIN_DOM"/>
    <property type="match status" value="1"/>
</dbReference>
<dbReference type="OrthoDB" id="546450at2759"/>
<dbReference type="PROSITE" id="PS00135">
    <property type="entry name" value="TRYPSIN_SER"/>
    <property type="match status" value="1"/>
</dbReference>
<dbReference type="GO" id="GO:0006508">
    <property type="term" value="P:proteolysis"/>
    <property type="evidence" value="ECO:0007669"/>
    <property type="project" value="UniProtKB-KW"/>
</dbReference>
<dbReference type="AlphaFoldDB" id="A0A0K2TQY0"/>
<keyword evidence="2 6" id="KW-0378">Hydrolase</keyword>
<dbReference type="Gene3D" id="2.40.10.10">
    <property type="entry name" value="Trypsin-like serine proteases"/>
    <property type="match status" value="1"/>
</dbReference>
<evidence type="ECO:0000256" key="4">
    <source>
        <dbReference type="ARBA" id="ARBA00023157"/>
    </source>
</evidence>
<dbReference type="CDD" id="cd00190">
    <property type="entry name" value="Tryp_SPc"/>
    <property type="match status" value="1"/>
</dbReference>
<dbReference type="PANTHER" id="PTHR24252">
    <property type="entry name" value="ACROSIN-RELATED"/>
    <property type="match status" value="1"/>
</dbReference>
<evidence type="ECO:0000313" key="10">
    <source>
        <dbReference type="EMBL" id="CDW28434.1"/>
    </source>
</evidence>
<dbReference type="PROSITE" id="PS00134">
    <property type="entry name" value="TRYPSIN_HIS"/>
    <property type="match status" value="1"/>
</dbReference>
<feature type="signal peptide" evidence="7">
    <location>
        <begin position="1"/>
        <end position="21"/>
    </location>
</feature>
<evidence type="ECO:0000259" key="9">
    <source>
        <dbReference type="PROSITE" id="PS50240"/>
    </source>
</evidence>
<evidence type="ECO:0000256" key="7">
    <source>
        <dbReference type="SAM" id="SignalP"/>
    </source>
</evidence>
<organism evidence="10">
    <name type="scientific">Lepeophtheirus salmonis</name>
    <name type="common">Salmon louse</name>
    <name type="synonym">Caligus salmonis</name>
    <dbReference type="NCBI Taxonomy" id="72036"/>
    <lineage>
        <taxon>Eukaryota</taxon>
        <taxon>Metazoa</taxon>
        <taxon>Ecdysozoa</taxon>
        <taxon>Arthropoda</taxon>
        <taxon>Crustacea</taxon>
        <taxon>Multicrustacea</taxon>
        <taxon>Hexanauplia</taxon>
        <taxon>Copepoda</taxon>
        <taxon>Siphonostomatoida</taxon>
        <taxon>Caligidae</taxon>
        <taxon>Lepeophtheirus</taxon>
    </lineage>
</organism>
<evidence type="ECO:0000256" key="1">
    <source>
        <dbReference type="ARBA" id="ARBA00022670"/>
    </source>
</evidence>
<dbReference type="InterPro" id="IPR001254">
    <property type="entry name" value="Trypsin_dom"/>
</dbReference>
<dbReference type="InterPro" id="IPR018114">
    <property type="entry name" value="TRYPSIN_HIS"/>
</dbReference>
<evidence type="ECO:0000256" key="5">
    <source>
        <dbReference type="PROSITE-ProRule" id="PRU00059"/>
    </source>
</evidence>
<feature type="domain" description="Peptidase S1" evidence="9">
    <location>
        <begin position="157"/>
        <end position="386"/>
    </location>
</feature>
<dbReference type="Pfam" id="PF00089">
    <property type="entry name" value="Trypsin"/>
    <property type="match status" value="1"/>
</dbReference>
<dbReference type="InterPro" id="IPR035914">
    <property type="entry name" value="Sperma_CUB_dom_sf"/>
</dbReference>
<dbReference type="Pfam" id="PF00431">
    <property type="entry name" value="CUB"/>
    <property type="match status" value="1"/>
</dbReference>
<dbReference type="PANTHER" id="PTHR24252:SF7">
    <property type="entry name" value="HYALIN"/>
    <property type="match status" value="1"/>
</dbReference>
<dbReference type="InterPro" id="IPR033116">
    <property type="entry name" value="TRYPSIN_SER"/>
</dbReference>